<evidence type="ECO:0000259" key="8">
    <source>
        <dbReference type="Pfam" id="PF06808"/>
    </source>
</evidence>
<dbReference type="EMBL" id="CP071444">
    <property type="protein sequence ID" value="QSX09240.1"/>
    <property type="molecule type" value="Genomic_DNA"/>
</dbReference>
<proteinExistence type="predicted"/>
<feature type="transmembrane region" description="Helical" evidence="7">
    <location>
        <begin position="133"/>
        <end position="149"/>
    </location>
</feature>
<keyword evidence="6 7" id="KW-0472">Membrane</keyword>
<name>A0A974XI94_9FIRM</name>
<evidence type="ECO:0000256" key="6">
    <source>
        <dbReference type="ARBA" id="ARBA00023136"/>
    </source>
</evidence>
<dbReference type="PANTHER" id="PTHR33362">
    <property type="entry name" value="SIALIC ACID TRAP TRANSPORTER PERMEASE PROTEIN SIAT-RELATED"/>
    <property type="match status" value="1"/>
</dbReference>
<dbReference type="GO" id="GO:0022857">
    <property type="term" value="F:transmembrane transporter activity"/>
    <property type="evidence" value="ECO:0007669"/>
    <property type="project" value="TreeGrafter"/>
</dbReference>
<organism evidence="9 10">
    <name type="scientific">Alkalibacter rhizosphaerae</name>
    <dbReference type="NCBI Taxonomy" id="2815577"/>
    <lineage>
        <taxon>Bacteria</taxon>
        <taxon>Bacillati</taxon>
        <taxon>Bacillota</taxon>
        <taxon>Clostridia</taxon>
        <taxon>Eubacteriales</taxon>
        <taxon>Eubacteriaceae</taxon>
        <taxon>Alkalibacter</taxon>
    </lineage>
</organism>
<dbReference type="Pfam" id="PF06808">
    <property type="entry name" value="DctM"/>
    <property type="match status" value="1"/>
</dbReference>
<protein>
    <submittedName>
        <fullName evidence="9">TRAP transporter large permease</fullName>
    </submittedName>
</protein>
<feature type="transmembrane region" description="Helical" evidence="7">
    <location>
        <begin position="328"/>
        <end position="358"/>
    </location>
</feature>
<comment type="subcellular location">
    <subcellularLocation>
        <location evidence="1">Cell inner membrane</location>
        <topology evidence="1">Multi-pass membrane protein</topology>
    </subcellularLocation>
</comment>
<feature type="transmembrane region" description="Helical" evidence="7">
    <location>
        <begin position="97"/>
        <end position="121"/>
    </location>
</feature>
<feature type="transmembrane region" description="Helical" evidence="7">
    <location>
        <begin position="54"/>
        <end position="77"/>
    </location>
</feature>
<evidence type="ECO:0000256" key="5">
    <source>
        <dbReference type="ARBA" id="ARBA00022989"/>
    </source>
</evidence>
<dbReference type="AlphaFoldDB" id="A0A974XI94"/>
<evidence type="ECO:0000256" key="7">
    <source>
        <dbReference type="SAM" id="Phobius"/>
    </source>
</evidence>
<reference evidence="9" key="1">
    <citation type="submission" date="2021-03" db="EMBL/GenBank/DDBJ databases">
        <title>Alkalibacter marinus sp. nov., isolated from tidal flat sediment.</title>
        <authorList>
            <person name="Namirimu T."/>
            <person name="Yang J.-A."/>
            <person name="Yang S.-H."/>
            <person name="Kim Y.-J."/>
            <person name="Kwon K.K."/>
        </authorList>
    </citation>
    <scope>NUCLEOTIDE SEQUENCE</scope>
    <source>
        <strain evidence="9">ES005</strain>
    </source>
</reference>
<feature type="domain" description="TRAP C4-dicarboxylate transport system permease DctM subunit" evidence="8">
    <location>
        <begin position="8"/>
        <end position="432"/>
    </location>
</feature>
<keyword evidence="5 7" id="KW-1133">Transmembrane helix</keyword>
<feature type="transmembrane region" description="Helical" evidence="7">
    <location>
        <begin position="370"/>
        <end position="391"/>
    </location>
</feature>
<dbReference type="Proteomes" id="UP000663499">
    <property type="component" value="Chromosome"/>
</dbReference>
<sequence>MELLISTGLILVLIFMGMSVPFCFLSGSLFYAFLSGASTGGYVSTAFNAHTHGVLAIPLFMIAGTLIEKSGIAKTLIDLGELMLRRFKGGMGATIPVVSAFFGALSGSGTATVTTMGTMLTPRLEELGWDRRYLSAFIAAAGPLGYMIPPNMNAIIYTTVSSASVAALFLATVIPGIIWLALYLIINRLTYKQWYKVPESVEKQTVQSSLNDPALMEPVKKTSSLSIVIDSIPAFLMPVIIMGGIYSGIFSATEAGAVGCLYALIVGIAYYKKIKLRDVFKTFLNTGNSLGSILIMFPMTLMFSRILVVNNVPAMLTEFITGFSTNRLVILLIIDIVLIFAGCFLDVGVLLLVFTPLLLPTASLIGLTQVQLGVMMFVAVGVGTITPPMAMNLFIAGKICDVELKDMLKPLVPFLLFAALPMMFLVTYFPELSLWLPRLVLGAIN</sequence>
<dbReference type="KEGG" id="alka:J0B03_04035"/>
<dbReference type="InterPro" id="IPR010656">
    <property type="entry name" value="DctM"/>
</dbReference>
<evidence type="ECO:0000256" key="2">
    <source>
        <dbReference type="ARBA" id="ARBA00022475"/>
    </source>
</evidence>
<dbReference type="InterPro" id="IPR004681">
    <property type="entry name" value="TRAP_DctM"/>
</dbReference>
<feature type="transmembrane region" description="Helical" evidence="7">
    <location>
        <begin position="225"/>
        <end position="249"/>
    </location>
</feature>
<evidence type="ECO:0000313" key="10">
    <source>
        <dbReference type="Proteomes" id="UP000663499"/>
    </source>
</evidence>
<feature type="transmembrane region" description="Helical" evidence="7">
    <location>
        <begin position="283"/>
        <end position="308"/>
    </location>
</feature>
<feature type="transmembrane region" description="Helical" evidence="7">
    <location>
        <begin position="411"/>
        <end position="429"/>
    </location>
</feature>
<evidence type="ECO:0000256" key="3">
    <source>
        <dbReference type="ARBA" id="ARBA00022519"/>
    </source>
</evidence>
<keyword evidence="10" id="KW-1185">Reference proteome</keyword>
<evidence type="ECO:0000256" key="1">
    <source>
        <dbReference type="ARBA" id="ARBA00004429"/>
    </source>
</evidence>
<gene>
    <name evidence="9" type="ORF">J0B03_04035</name>
</gene>
<feature type="transmembrane region" description="Helical" evidence="7">
    <location>
        <begin position="155"/>
        <end position="186"/>
    </location>
</feature>
<keyword evidence="4 7" id="KW-0812">Transmembrane</keyword>
<dbReference type="NCBIfam" id="TIGR00786">
    <property type="entry name" value="dctM"/>
    <property type="match status" value="1"/>
</dbReference>
<feature type="transmembrane region" description="Helical" evidence="7">
    <location>
        <begin position="255"/>
        <end position="271"/>
    </location>
</feature>
<evidence type="ECO:0000256" key="4">
    <source>
        <dbReference type="ARBA" id="ARBA00022692"/>
    </source>
</evidence>
<dbReference type="GO" id="GO:0005886">
    <property type="term" value="C:plasma membrane"/>
    <property type="evidence" value="ECO:0007669"/>
    <property type="project" value="UniProtKB-SubCell"/>
</dbReference>
<accession>A0A974XI94</accession>
<dbReference type="PIRSF" id="PIRSF006066">
    <property type="entry name" value="HI0050"/>
    <property type="match status" value="1"/>
</dbReference>
<keyword evidence="3" id="KW-0997">Cell inner membrane</keyword>
<evidence type="ECO:0000313" key="9">
    <source>
        <dbReference type="EMBL" id="QSX09240.1"/>
    </source>
</evidence>
<keyword evidence="2" id="KW-1003">Cell membrane</keyword>
<dbReference type="RefSeq" id="WP_207300579.1">
    <property type="nucleotide sequence ID" value="NZ_CP071444.1"/>
</dbReference>